<sequence>MNVASKGAHLAGNPHRMAVAAQAANPVIADPVAANTWTCETCQRTMNLTSKYAHLAGRAHRAMSGEAEEETDIPPHPNGQHRIPIRSVAEVYGHIDEIPLAVYRRAGITANLVTSRDVQRASDQWDGEGILHDIDTQWGMMPHGGAYKESNFYYGPGDDDYY</sequence>
<accession>A0A4Y7QCD3</accession>
<evidence type="ECO:0000256" key="1">
    <source>
        <dbReference type="SAM" id="MobiDB-lite"/>
    </source>
</evidence>
<dbReference type="EMBL" id="ML170165">
    <property type="protein sequence ID" value="TDL24752.1"/>
    <property type="molecule type" value="Genomic_DNA"/>
</dbReference>
<keyword evidence="3" id="KW-1185">Reference proteome</keyword>
<organism evidence="2 3">
    <name type="scientific">Rickenella mellea</name>
    <dbReference type="NCBI Taxonomy" id="50990"/>
    <lineage>
        <taxon>Eukaryota</taxon>
        <taxon>Fungi</taxon>
        <taxon>Dikarya</taxon>
        <taxon>Basidiomycota</taxon>
        <taxon>Agaricomycotina</taxon>
        <taxon>Agaricomycetes</taxon>
        <taxon>Hymenochaetales</taxon>
        <taxon>Rickenellaceae</taxon>
        <taxon>Rickenella</taxon>
    </lineage>
</organism>
<name>A0A4Y7QCD3_9AGAM</name>
<dbReference type="VEuPathDB" id="FungiDB:BD410DRAFT_837679"/>
<feature type="region of interest" description="Disordered" evidence="1">
    <location>
        <begin position="61"/>
        <end position="81"/>
    </location>
</feature>
<dbReference type="AlphaFoldDB" id="A0A4Y7QCD3"/>
<reference evidence="2 3" key="1">
    <citation type="submission" date="2018-06" db="EMBL/GenBank/DDBJ databases">
        <title>A transcriptomic atlas of mushroom development highlights an independent origin of complex multicellularity.</title>
        <authorList>
            <consortium name="DOE Joint Genome Institute"/>
            <person name="Krizsan K."/>
            <person name="Almasi E."/>
            <person name="Merenyi Z."/>
            <person name="Sahu N."/>
            <person name="Viragh M."/>
            <person name="Koszo T."/>
            <person name="Mondo S."/>
            <person name="Kiss B."/>
            <person name="Balint B."/>
            <person name="Kues U."/>
            <person name="Barry K."/>
            <person name="Hegedus J.C."/>
            <person name="Henrissat B."/>
            <person name="Johnson J."/>
            <person name="Lipzen A."/>
            <person name="Ohm R."/>
            <person name="Nagy I."/>
            <person name="Pangilinan J."/>
            <person name="Yan J."/>
            <person name="Xiong Y."/>
            <person name="Grigoriev I.V."/>
            <person name="Hibbett D.S."/>
            <person name="Nagy L.G."/>
        </authorList>
    </citation>
    <scope>NUCLEOTIDE SEQUENCE [LARGE SCALE GENOMIC DNA]</scope>
    <source>
        <strain evidence="2 3">SZMC22713</strain>
    </source>
</reference>
<dbReference type="Proteomes" id="UP000294933">
    <property type="component" value="Unassembled WGS sequence"/>
</dbReference>
<dbReference type="OrthoDB" id="2742797at2759"/>
<evidence type="ECO:0000313" key="2">
    <source>
        <dbReference type="EMBL" id="TDL24752.1"/>
    </source>
</evidence>
<evidence type="ECO:0000313" key="3">
    <source>
        <dbReference type="Proteomes" id="UP000294933"/>
    </source>
</evidence>
<gene>
    <name evidence="2" type="ORF">BD410DRAFT_837679</name>
</gene>
<proteinExistence type="predicted"/>
<protein>
    <submittedName>
        <fullName evidence="2">Uncharacterized protein</fullName>
    </submittedName>
</protein>